<evidence type="ECO:0000256" key="6">
    <source>
        <dbReference type="ARBA" id="ARBA00022989"/>
    </source>
</evidence>
<dbReference type="PANTHER" id="PTHR11157">
    <property type="entry name" value="FATTY ACID ACYL TRANSFERASE-RELATED"/>
    <property type="match status" value="1"/>
</dbReference>
<dbReference type="GO" id="GO:0030148">
    <property type="term" value="P:sphingolipid biosynthetic process"/>
    <property type="evidence" value="ECO:0007669"/>
    <property type="project" value="TreeGrafter"/>
</dbReference>
<comment type="subcellular location">
    <subcellularLocation>
        <location evidence="1">Membrane</location>
        <topology evidence="1">Multi-pass membrane protein</topology>
    </subcellularLocation>
</comment>
<dbReference type="PROSITE" id="PS01188">
    <property type="entry name" value="ELO"/>
    <property type="match status" value="1"/>
</dbReference>
<comment type="similarity">
    <text evidence="10">Belongs to the ELO family.</text>
</comment>
<name>A0A7K9TDK6_9PICI</name>
<evidence type="ECO:0000256" key="7">
    <source>
        <dbReference type="ARBA" id="ARBA00023098"/>
    </source>
</evidence>
<keyword evidence="4 10" id="KW-0812">Transmembrane</keyword>
<feature type="non-terminal residue" evidence="11">
    <location>
        <position position="252"/>
    </location>
</feature>
<keyword evidence="6 10" id="KW-1133">Transmembrane helix</keyword>
<gene>
    <name evidence="11" type="primary">Elovl6_1</name>
    <name evidence="11" type="ORF">GALDEA_R02228</name>
</gene>
<dbReference type="AlphaFoldDB" id="A0A7K9TDK6"/>
<feature type="transmembrane region" description="Helical" evidence="10">
    <location>
        <begin position="181"/>
        <end position="207"/>
    </location>
</feature>
<dbReference type="GO" id="GO:0005789">
    <property type="term" value="C:endoplasmic reticulum membrane"/>
    <property type="evidence" value="ECO:0007669"/>
    <property type="project" value="TreeGrafter"/>
</dbReference>
<dbReference type="InterPro" id="IPR002076">
    <property type="entry name" value="ELO_fam"/>
</dbReference>
<evidence type="ECO:0000256" key="3">
    <source>
        <dbReference type="ARBA" id="ARBA00022679"/>
    </source>
</evidence>
<dbReference type="Pfam" id="PF01151">
    <property type="entry name" value="ELO"/>
    <property type="match status" value="1"/>
</dbReference>
<dbReference type="GO" id="GO:0034626">
    <property type="term" value="P:fatty acid elongation, polyunsaturated fatty acid"/>
    <property type="evidence" value="ECO:0007669"/>
    <property type="project" value="TreeGrafter"/>
</dbReference>
<keyword evidence="7 10" id="KW-0443">Lipid metabolism</keyword>
<keyword evidence="8 10" id="KW-0472">Membrane</keyword>
<proteinExistence type="inferred from homology"/>
<dbReference type="OrthoDB" id="10259681at2759"/>
<evidence type="ECO:0000256" key="8">
    <source>
        <dbReference type="ARBA" id="ARBA00023136"/>
    </source>
</evidence>
<evidence type="ECO:0000313" key="11">
    <source>
        <dbReference type="EMBL" id="NXI46567.1"/>
    </source>
</evidence>
<dbReference type="EC" id="2.3.1.199" evidence="10"/>
<evidence type="ECO:0000256" key="9">
    <source>
        <dbReference type="ARBA" id="ARBA00023160"/>
    </source>
</evidence>
<dbReference type="GO" id="GO:0034625">
    <property type="term" value="P:fatty acid elongation, monounsaturated fatty acid"/>
    <property type="evidence" value="ECO:0007669"/>
    <property type="project" value="TreeGrafter"/>
</dbReference>
<evidence type="ECO:0000256" key="2">
    <source>
        <dbReference type="ARBA" id="ARBA00022516"/>
    </source>
</evidence>
<dbReference type="GO" id="GO:0019367">
    <property type="term" value="P:fatty acid elongation, saturated fatty acid"/>
    <property type="evidence" value="ECO:0007669"/>
    <property type="project" value="TreeGrafter"/>
</dbReference>
<keyword evidence="2 10" id="KW-0444">Lipid biosynthesis</keyword>
<keyword evidence="9 10" id="KW-0275">Fatty acid biosynthesis</keyword>
<keyword evidence="12" id="KW-1185">Reference proteome</keyword>
<feature type="transmembrane region" description="Helical" evidence="10">
    <location>
        <begin position="219"/>
        <end position="239"/>
    </location>
</feature>
<sequence>FERNFSYQKAIEWMGENWHKSIFFVVAYLILIFGIQHFMKERRGYQLRVPLVLWSLSLALFSATGAFRVWKYMALILSTKGVKQSVCSQSIYFHPTTKLWIYLFVLSKLLELGDSLFIVLRKKKLIFLHWYHHTTTLIVCWYSYKDMVAGSSWLAALNFSIHAIMYSYYTIRAAGFQVPRFIVMTITISQMLQMLVFVIMNVSIIFWKEDRVCHTTWTAVFLSSILYTSFLVLFCNYFFQTYLRSTWKSKQE</sequence>
<comment type="caution">
    <text evidence="11">The sequence shown here is derived from an EMBL/GenBank/DDBJ whole genome shotgun (WGS) entry which is preliminary data.</text>
</comment>
<feature type="transmembrane region" description="Helical" evidence="10">
    <location>
        <begin position="51"/>
        <end position="70"/>
    </location>
</feature>
<comment type="catalytic activity">
    <reaction evidence="10">
        <text>a very-long-chain acyl-CoA + malonyl-CoA + H(+) = a very-long-chain 3-oxoacyl-CoA + CO2 + CoA</text>
        <dbReference type="Rhea" id="RHEA:32727"/>
        <dbReference type="ChEBI" id="CHEBI:15378"/>
        <dbReference type="ChEBI" id="CHEBI:16526"/>
        <dbReference type="ChEBI" id="CHEBI:57287"/>
        <dbReference type="ChEBI" id="CHEBI:57384"/>
        <dbReference type="ChEBI" id="CHEBI:90725"/>
        <dbReference type="ChEBI" id="CHEBI:90736"/>
        <dbReference type="EC" id="2.3.1.199"/>
    </reaction>
</comment>
<dbReference type="PANTHER" id="PTHR11157:SF68">
    <property type="entry name" value="ELONGATION OF VERY LONG CHAIN FATTY ACIDS PROTEIN 3"/>
    <property type="match status" value="1"/>
</dbReference>
<feature type="transmembrane region" description="Helical" evidence="10">
    <location>
        <begin position="150"/>
        <end position="169"/>
    </location>
</feature>
<evidence type="ECO:0000256" key="1">
    <source>
        <dbReference type="ARBA" id="ARBA00004141"/>
    </source>
</evidence>
<keyword evidence="3 10" id="KW-0808">Transferase</keyword>
<dbReference type="Proteomes" id="UP000566440">
    <property type="component" value="Unassembled WGS sequence"/>
</dbReference>
<evidence type="ECO:0000313" key="12">
    <source>
        <dbReference type="Proteomes" id="UP000566440"/>
    </source>
</evidence>
<dbReference type="GO" id="GO:0042761">
    <property type="term" value="P:very long-chain fatty acid biosynthetic process"/>
    <property type="evidence" value="ECO:0007669"/>
    <property type="project" value="TreeGrafter"/>
</dbReference>
<feature type="transmembrane region" description="Helical" evidence="10">
    <location>
        <begin position="22"/>
        <end position="39"/>
    </location>
</feature>
<evidence type="ECO:0000256" key="4">
    <source>
        <dbReference type="ARBA" id="ARBA00022692"/>
    </source>
</evidence>
<accession>A0A7K9TDK6</accession>
<keyword evidence="5 10" id="KW-0276">Fatty acid metabolism</keyword>
<reference evidence="11 12" key="1">
    <citation type="submission" date="2019-09" db="EMBL/GenBank/DDBJ databases">
        <title>Bird 10,000 Genomes (B10K) Project - Family phase.</title>
        <authorList>
            <person name="Zhang G."/>
        </authorList>
    </citation>
    <scope>NUCLEOTIDE SEQUENCE [LARGE SCALE GENOMIC DNA]</scope>
    <source>
        <strain evidence="11">B10K-DU-001-62</strain>
        <tissue evidence="11">Muscle</tissue>
    </source>
</reference>
<dbReference type="EMBL" id="VWZX01009755">
    <property type="protein sequence ID" value="NXI46567.1"/>
    <property type="molecule type" value="Genomic_DNA"/>
</dbReference>
<feature type="non-terminal residue" evidence="11">
    <location>
        <position position="1"/>
    </location>
</feature>
<protein>
    <recommendedName>
        <fullName evidence="10">Elongation of very long chain fatty acids protein</fullName>
        <ecNumber evidence="10">2.3.1.199</ecNumber>
    </recommendedName>
    <alternativeName>
        <fullName evidence="10">Very-long-chain 3-oxoacyl-CoA synthase</fullName>
    </alternativeName>
</protein>
<feature type="transmembrane region" description="Helical" evidence="10">
    <location>
        <begin position="99"/>
        <end position="120"/>
    </location>
</feature>
<dbReference type="GO" id="GO:0009922">
    <property type="term" value="F:fatty acid elongase activity"/>
    <property type="evidence" value="ECO:0007669"/>
    <property type="project" value="UniProtKB-EC"/>
</dbReference>
<dbReference type="InterPro" id="IPR030457">
    <property type="entry name" value="ELO_CS"/>
</dbReference>
<evidence type="ECO:0000256" key="5">
    <source>
        <dbReference type="ARBA" id="ARBA00022832"/>
    </source>
</evidence>
<evidence type="ECO:0000256" key="10">
    <source>
        <dbReference type="RuleBase" id="RU361115"/>
    </source>
</evidence>
<organism evidence="11 12">
    <name type="scientific">Galbula dea</name>
    <dbReference type="NCBI Taxonomy" id="1109041"/>
    <lineage>
        <taxon>Eukaryota</taxon>
        <taxon>Metazoa</taxon>
        <taxon>Chordata</taxon>
        <taxon>Craniata</taxon>
        <taxon>Vertebrata</taxon>
        <taxon>Euteleostomi</taxon>
        <taxon>Archelosauria</taxon>
        <taxon>Archosauria</taxon>
        <taxon>Dinosauria</taxon>
        <taxon>Saurischia</taxon>
        <taxon>Theropoda</taxon>
        <taxon>Coelurosauria</taxon>
        <taxon>Aves</taxon>
        <taxon>Neognathae</taxon>
        <taxon>Neoaves</taxon>
        <taxon>Telluraves</taxon>
        <taxon>Coraciimorphae</taxon>
        <taxon>Piciformes</taxon>
        <taxon>Galbulidae</taxon>
        <taxon>Galbula</taxon>
    </lineage>
</organism>